<dbReference type="AlphaFoldDB" id="A0A369T7U6"/>
<reference evidence="1 2" key="1">
    <citation type="submission" date="2018-07" db="EMBL/GenBank/DDBJ databases">
        <title>Venubactetium sediminum gen. nov., sp. nov., isolated from a marine solar saltern.</title>
        <authorList>
            <person name="Wang S."/>
        </authorList>
    </citation>
    <scope>NUCLEOTIDE SEQUENCE [LARGE SCALE GENOMIC DNA]</scope>
    <source>
        <strain evidence="1 2">WD2A32</strain>
    </source>
</reference>
<dbReference type="Proteomes" id="UP000253941">
    <property type="component" value="Unassembled WGS sequence"/>
</dbReference>
<dbReference type="RefSeq" id="WP_114582632.1">
    <property type="nucleotide sequence ID" value="NZ_QPMH01000012.1"/>
</dbReference>
<comment type="caution">
    <text evidence="1">The sequence shown here is derived from an EMBL/GenBank/DDBJ whole genome shotgun (WGS) entry which is preliminary data.</text>
</comment>
<gene>
    <name evidence="1" type="ORF">DRB17_12935</name>
</gene>
<evidence type="ECO:0000313" key="2">
    <source>
        <dbReference type="Proteomes" id="UP000253941"/>
    </source>
</evidence>
<proteinExistence type="predicted"/>
<dbReference type="EMBL" id="QPMH01000012">
    <property type="protein sequence ID" value="RDD61380.1"/>
    <property type="molecule type" value="Genomic_DNA"/>
</dbReference>
<organism evidence="1 2">
    <name type="scientific">Ferruginivarius sediminum</name>
    <dbReference type="NCBI Taxonomy" id="2661937"/>
    <lineage>
        <taxon>Bacteria</taxon>
        <taxon>Pseudomonadati</taxon>
        <taxon>Pseudomonadota</taxon>
        <taxon>Alphaproteobacteria</taxon>
        <taxon>Rhodospirillales</taxon>
        <taxon>Rhodospirillaceae</taxon>
        <taxon>Ferruginivarius</taxon>
    </lineage>
</organism>
<dbReference type="Gene3D" id="3.40.50.150">
    <property type="entry name" value="Vaccinia Virus protein VP39"/>
    <property type="match status" value="1"/>
</dbReference>
<evidence type="ECO:0008006" key="3">
    <source>
        <dbReference type="Google" id="ProtNLM"/>
    </source>
</evidence>
<protein>
    <recommendedName>
        <fullName evidence="3">Class I SAM-dependent methyltransferase</fullName>
    </recommendedName>
</protein>
<keyword evidence="2" id="KW-1185">Reference proteome</keyword>
<sequence>MTGFDRDWLALREPADHAARAGVLERLLAGRLEGPGELRIADLGCGTGSNLRHLAPRLRGRQHWTLLDADAALLATVPGELRGWAEARGDLLQEAPDGLHLAGDGLEARVEVRQADLASRPLPIGDTHLVTASALLDLVSRDWLAGLAAHCAELRAAVLFTLTYDGTIAWQPPMPLDCDIAALVNRHQRGDKGFGPALGPDAHKVAAELFRAHGYTVEEARSDWHLTPGETLLQQHLHAGWTAAASEMAPQATEAIHEWLAQRMDALEAGAGYVNVGHMDLLAVPGN</sequence>
<dbReference type="SUPFAM" id="SSF53335">
    <property type="entry name" value="S-adenosyl-L-methionine-dependent methyltransferases"/>
    <property type="match status" value="1"/>
</dbReference>
<dbReference type="InterPro" id="IPR029063">
    <property type="entry name" value="SAM-dependent_MTases_sf"/>
</dbReference>
<name>A0A369T7U6_9PROT</name>
<accession>A0A369T7U6</accession>
<evidence type="ECO:0000313" key="1">
    <source>
        <dbReference type="EMBL" id="RDD61380.1"/>
    </source>
</evidence>